<evidence type="ECO:0000313" key="2">
    <source>
        <dbReference type="EMBL" id="EFN78282.1"/>
    </source>
</evidence>
<dbReference type="InParanoid" id="E2C195"/>
<evidence type="ECO:0000313" key="3">
    <source>
        <dbReference type="Proteomes" id="UP000008237"/>
    </source>
</evidence>
<gene>
    <name evidence="2" type="ORF">EAI_06236</name>
</gene>
<accession>E2C195</accession>
<dbReference type="EMBL" id="GL451911">
    <property type="protein sequence ID" value="EFN78282.1"/>
    <property type="molecule type" value="Genomic_DNA"/>
</dbReference>
<organism evidence="3">
    <name type="scientific">Harpegnathos saltator</name>
    <name type="common">Jerdon's jumping ant</name>
    <dbReference type="NCBI Taxonomy" id="610380"/>
    <lineage>
        <taxon>Eukaryota</taxon>
        <taxon>Metazoa</taxon>
        <taxon>Ecdysozoa</taxon>
        <taxon>Arthropoda</taxon>
        <taxon>Hexapoda</taxon>
        <taxon>Insecta</taxon>
        <taxon>Pterygota</taxon>
        <taxon>Neoptera</taxon>
        <taxon>Endopterygota</taxon>
        <taxon>Hymenoptera</taxon>
        <taxon>Apocrita</taxon>
        <taxon>Aculeata</taxon>
        <taxon>Formicoidea</taxon>
        <taxon>Formicidae</taxon>
        <taxon>Ponerinae</taxon>
        <taxon>Ponerini</taxon>
        <taxon>Harpegnathos</taxon>
    </lineage>
</organism>
<dbReference type="Proteomes" id="UP000008237">
    <property type="component" value="Unassembled WGS sequence"/>
</dbReference>
<feature type="region of interest" description="Disordered" evidence="1">
    <location>
        <begin position="77"/>
        <end position="114"/>
    </location>
</feature>
<reference evidence="2 3" key="1">
    <citation type="journal article" date="2010" name="Science">
        <title>Genomic comparison of the ants Camponotus floridanus and Harpegnathos saltator.</title>
        <authorList>
            <person name="Bonasio R."/>
            <person name="Zhang G."/>
            <person name="Ye C."/>
            <person name="Mutti N.S."/>
            <person name="Fang X."/>
            <person name="Qin N."/>
            <person name="Donahue G."/>
            <person name="Yang P."/>
            <person name="Li Q."/>
            <person name="Li C."/>
            <person name="Zhang P."/>
            <person name="Huang Z."/>
            <person name="Berger S.L."/>
            <person name="Reinberg D."/>
            <person name="Wang J."/>
            <person name="Liebig J."/>
        </authorList>
    </citation>
    <scope>NUCLEOTIDE SEQUENCE [LARGE SCALE GENOMIC DNA]</scope>
    <source>
        <strain evidence="2 3">R22 G/1</strain>
    </source>
</reference>
<evidence type="ECO:0000256" key="1">
    <source>
        <dbReference type="SAM" id="MobiDB-lite"/>
    </source>
</evidence>
<dbReference type="OMA" id="IWGEREK"/>
<proteinExistence type="predicted"/>
<dbReference type="AlphaFoldDB" id="E2C195"/>
<sequence length="114" mass="14055">MEGKKEKMMRRKEIREKGIKIDDELTWRERKMRWRLEEIAREERGRGKNVWVKYEKIRIDGRWWRWSEEDDKLRDEKGGIWGEREKGEGENGERESTEGRRMESDVLERSRSGK</sequence>
<keyword evidence="3" id="KW-1185">Reference proteome</keyword>
<protein>
    <submittedName>
        <fullName evidence="2">Uncharacterized protein</fullName>
    </submittedName>
</protein>
<name>E2C195_HARSA</name>